<name>G2DDY4_9GAMM</name>
<sequence length="304" mass="33111">MGKAVFQLDDGSVVSPSPRKVNKDESGFSPQAFAKTLSEDLKANRIALPTLPDVALEALVVINDIESSVNDLVKIISRDTALTARLIRYANSPLYRGVNPVSSIKQAITRIGFQKVKSAVYAVSMHEVFHSPNKAIELRMERLWMHSVKIGSTAATLAKTYTDLDPNTALVAGLVQNVGQIPIITKAADYPELVENSKLLDKLLSKLHGKLGQNLLRLWRFDPAIVAVTRAQQELYSERDDEPVDLVDLVQAANILTQEESDQPQTAIDRDRVPAFARLGLPADAVSQSAAMLESSAAVATALF</sequence>
<evidence type="ECO:0000313" key="4">
    <source>
        <dbReference type="Proteomes" id="UP000004491"/>
    </source>
</evidence>
<protein>
    <submittedName>
        <fullName evidence="3">Metal dependent phosphohydrolase</fullName>
    </submittedName>
</protein>
<dbReference type="SUPFAM" id="SSF109604">
    <property type="entry name" value="HD-domain/PDEase-like"/>
    <property type="match status" value="1"/>
</dbReference>
<dbReference type="PROSITE" id="PS51833">
    <property type="entry name" value="HDOD"/>
    <property type="match status" value="1"/>
</dbReference>
<keyword evidence="3" id="KW-0378">Hydrolase</keyword>
<gene>
    <name evidence="3" type="ORF">Rifp1Sym_bs00240</name>
</gene>
<evidence type="ECO:0000259" key="2">
    <source>
        <dbReference type="PROSITE" id="PS51833"/>
    </source>
</evidence>
<comment type="caution">
    <text evidence="3">The sequence shown here is derived from an EMBL/GenBank/DDBJ whole genome shotgun (WGS) entry which is preliminary data.</text>
</comment>
<dbReference type="PANTHER" id="PTHR33525">
    <property type="match status" value="1"/>
</dbReference>
<dbReference type="InterPro" id="IPR013976">
    <property type="entry name" value="HDOD"/>
</dbReference>
<dbReference type="Pfam" id="PF08668">
    <property type="entry name" value="HDOD"/>
    <property type="match status" value="1"/>
</dbReference>
<feature type="region of interest" description="Disordered" evidence="1">
    <location>
        <begin position="1"/>
        <end position="26"/>
    </location>
</feature>
<accession>G2DDY4</accession>
<proteinExistence type="predicted"/>
<evidence type="ECO:0000256" key="1">
    <source>
        <dbReference type="SAM" id="MobiDB-lite"/>
    </source>
</evidence>
<dbReference type="Gene3D" id="1.10.3210.10">
    <property type="entry name" value="Hypothetical protein af1432"/>
    <property type="match status" value="1"/>
</dbReference>
<dbReference type="Proteomes" id="UP000004491">
    <property type="component" value="Unassembled WGS sequence"/>
</dbReference>
<dbReference type="EMBL" id="AFOC01000046">
    <property type="protein sequence ID" value="EGV51192.1"/>
    <property type="molecule type" value="Genomic_DNA"/>
</dbReference>
<dbReference type="PANTHER" id="PTHR33525:SF3">
    <property type="entry name" value="RIBONUCLEASE Y"/>
    <property type="match status" value="1"/>
</dbReference>
<organism evidence="3 4">
    <name type="scientific">endosymbiont of Riftia pachyptila</name>
    <name type="common">vent Ph05</name>
    <dbReference type="NCBI Taxonomy" id="1048808"/>
    <lineage>
        <taxon>Bacteria</taxon>
        <taxon>Pseudomonadati</taxon>
        <taxon>Pseudomonadota</taxon>
        <taxon>Gammaproteobacteria</taxon>
        <taxon>sulfur-oxidizing symbionts</taxon>
    </lineage>
</organism>
<feature type="domain" description="HDOD" evidence="2">
    <location>
        <begin position="48"/>
        <end position="235"/>
    </location>
</feature>
<evidence type="ECO:0000313" key="3">
    <source>
        <dbReference type="EMBL" id="EGV51192.1"/>
    </source>
</evidence>
<keyword evidence="4" id="KW-1185">Reference proteome</keyword>
<dbReference type="GO" id="GO:0016787">
    <property type="term" value="F:hydrolase activity"/>
    <property type="evidence" value="ECO:0007669"/>
    <property type="project" value="UniProtKB-KW"/>
</dbReference>
<reference evidence="3" key="1">
    <citation type="journal article" date="2011" name="ISME J.">
        <title>The endosymbionts of the deep-sea tubeworms Riftia pachyptila and Tevnia jerichonana share an identical physiology as revealed by proteogenomic analyses.</title>
        <authorList>
            <person name="Gardebrecht A."/>
            <person name="Markert S."/>
            <person name="Felbeck H."/>
            <person name="Thuermer A."/>
            <person name="Albrecht D."/>
            <person name="Wollherr A."/>
            <person name="Kabisch J."/>
            <person name="Lehmann R."/>
            <person name="Daniel R."/>
            <person name="Liesegang H."/>
            <person name="Hecker M."/>
            <person name="Sievert S.M."/>
            <person name="Schweder T."/>
        </authorList>
    </citation>
    <scope>NUCLEOTIDE SEQUENCE [LARGE SCALE GENOMIC DNA]</scope>
</reference>
<dbReference type="InterPro" id="IPR052340">
    <property type="entry name" value="RNase_Y/CdgJ"/>
</dbReference>
<dbReference type="AlphaFoldDB" id="G2DDY4"/>